<protein>
    <submittedName>
        <fullName evidence="6">Importin 11</fullName>
    </submittedName>
</protein>
<dbReference type="InterPro" id="IPR001494">
    <property type="entry name" value="Importin-beta_N"/>
</dbReference>
<comment type="similarity">
    <text evidence="2">Belongs to the importin beta family.</text>
</comment>
<dbReference type="GO" id="GO:0005635">
    <property type="term" value="C:nuclear envelope"/>
    <property type="evidence" value="ECO:0007669"/>
    <property type="project" value="TreeGrafter"/>
</dbReference>
<feature type="domain" description="Importin N-terminal" evidence="5">
    <location>
        <begin position="29"/>
        <end position="101"/>
    </location>
</feature>
<dbReference type="GO" id="GO:0006606">
    <property type="term" value="P:protein import into nucleus"/>
    <property type="evidence" value="ECO:0007669"/>
    <property type="project" value="TreeGrafter"/>
</dbReference>
<dbReference type="EMBL" id="FWEW01000613">
    <property type="protein sequence ID" value="SLM35282.1"/>
    <property type="molecule type" value="Genomic_DNA"/>
</dbReference>
<keyword evidence="7" id="KW-1185">Reference proteome</keyword>
<proteinExistence type="inferred from homology"/>
<evidence type="ECO:0000256" key="1">
    <source>
        <dbReference type="ARBA" id="ARBA00004123"/>
    </source>
</evidence>
<reference evidence="7" key="1">
    <citation type="submission" date="2017-03" db="EMBL/GenBank/DDBJ databases">
        <authorList>
            <person name="Sharma R."/>
            <person name="Thines M."/>
        </authorList>
    </citation>
    <scope>NUCLEOTIDE SEQUENCE [LARGE SCALE GENOMIC DNA]</scope>
</reference>
<keyword evidence="3" id="KW-0813">Transport</keyword>
<evidence type="ECO:0000313" key="6">
    <source>
        <dbReference type="EMBL" id="SLM35282.1"/>
    </source>
</evidence>
<dbReference type="Gene3D" id="1.25.10.10">
    <property type="entry name" value="Leucine-rich Repeat Variant"/>
    <property type="match status" value="1"/>
</dbReference>
<dbReference type="InterPro" id="IPR016024">
    <property type="entry name" value="ARM-type_fold"/>
</dbReference>
<dbReference type="PROSITE" id="PS50166">
    <property type="entry name" value="IMPORTIN_B_NT"/>
    <property type="match status" value="1"/>
</dbReference>
<dbReference type="InterPro" id="IPR011989">
    <property type="entry name" value="ARM-like"/>
</dbReference>
<accession>A0A1W5CWZ0</accession>
<keyword evidence="4" id="KW-0539">Nucleus</keyword>
<dbReference type="AlphaFoldDB" id="A0A1W5CWZ0"/>
<dbReference type="PANTHER" id="PTHR10997">
    <property type="entry name" value="IMPORTIN-7, 8, 11"/>
    <property type="match status" value="1"/>
</dbReference>
<organism evidence="6 7">
    <name type="scientific">Lasallia pustulata</name>
    <dbReference type="NCBI Taxonomy" id="136370"/>
    <lineage>
        <taxon>Eukaryota</taxon>
        <taxon>Fungi</taxon>
        <taxon>Dikarya</taxon>
        <taxon>Ascomycota</taxon>
        <taxon>Pezizomycotina</taxon>
        <taxon>Lecanoromycetes</taxon>
        <taxon>OSLEUM clade</taxon>
        <taxon>Umbilicariomycetidae</taxon>
        <taxon>Umbilicariales</taxon>
        <taxon>Umbilicariaceae</taxon>
        <taxon>Lasallia</taxon>
    </lineage>
</organism>
<evidence type="ECO:0000313" key="7">
    <source>
        <dbReference type="Proteomes" id="UP000192927"/>
    </source>
</evidence>
<evidence type="ECO:0000256" key="4">
    <source>
        <dbReference type="ARBA" id="ARBA00023242"/>
    </source>
</evidence>
<evidence type="ECO:0000259" key="5">
    <source>
        <dbReference type="PROSITE" id="PS50166"/>
    </source>
</evidence>
<dbReference type="Pfam" id="PF03810">
    <property type="entry name" value="IBN_N"/>
    <property type="match status" value="1"/>
</dbReference>
<dbReference type="Proteomes" id="UP000192927">
    <property type="component" value="Unassembled WGS sequence"/>
</dbReference>
<evidence type="ECO:0000256" key="2">
    <source>
        <dbReference type="ARBA" id="ARBA00007991"/>
    </source>
</evidence>
<dbReference type="PANTHER" id="PTHR10997:SF7">
    <property type="entry name" value="IMPORTIN-11"/>
    <property type="match status" value="1"/>
</dbReference>
<comment type="subcellular location">
    <subcellularLocation>
        <location evidence="1">Nucleus</location>
    </subcellularLocation>
</comment>
<dbReference type="GO" id="GO:0031267">
    <property type="term" value="F:small GTPase binding"/>
    <property type="evidence" value="ECO:0007669"/>
    <property type="project" value="InterPro"/>
</dbReference>
<sequence length="1036" mass="116477">MTVTELTPQLLFQVVSAAASADQQQVRNGTEQLQRLEKTGGYYSSLQTIFIDTSLPVEVRYMCAIQLKNGIDKYWRKTATNAISKEEKALIRSRCLESSTNEPDRRLALQNALVVAKIVRFEFPFDWPDAVTSVVSLLRSAAQPHANALHLPRVLLVLLYIIKELTTGRLQRTRASLQSASPEIFRVLGRIYLDKVERWRSFLWSGGNDEGGTLEDVEQSLLALRVLRRLLIAGYEFPNRDKEVQEFWTLIRTQFGDLLSLAAQGKASINPYVQTLIEKHLVQMSKLHLEMARVHPAAYALLPDSTGLAFAYWDLITKFGETFGSQSATVSMKIGSNGDADEAGKPYMEKLTLKGLLLLRACIKMVFSPTQTFRYQHAEDKEERKRSTDMVKTELLTGDRACEMMEILVTRFFVFRPSDLRDWEEEPEEWERREEGEGDVWEFSVRSCAEKLFLDLMINYKSLLIQPLLNVFYSVATTRNTNVLLKDSIYAAIGLAAPVLDHELDFGAFLNSTLVSEVQVQQSGYNILRRRTAIILGQWLPVKEGLNRAMVYQIFQHLLNKDDELNDVVVRVTAGRQLKNVVDPFEFSAESFRPYATGILGALMSLIEEVDLSETKMALLNTISVIVVKMEHHISPFADQIISLLPPLWSQAGEEYLMKQSILTMLAALITSMKDESRRYHSLILPLIQSSIEPDSETQVYLLEDALDLWSAILVQTPTPASPSLLSLSQYLFPIFDLATETLPKALEITESYLLLAPSEILASETRTRFLIAFTSLLGTFKREANGTITHLVEILVRAAESIGGPEAVGLLTTSLVSTGFLAKLLAGLRESFDAHQTTGPNRKHTTIDGVVETDYFSVLARIALASPDILVQAVAASVPQAADLPSTMDWLLTEWFSHFENIGEPKRKKLMCLALTNFLSLPAAQLAWVLGRLQSLMTVWTDVVTELMEGMDDQDGADCLVYWDAEGLRGERPEAPEEERRRDLLFGDPVHRVHVKDFVRGRLRRVGDDFLAWGRDWVADVDRDVVAGFGALGVL</sequence>
<name>A0A1W5CWZ0_9LECA</name>
<dbReference type="GO" id="GO:0005829">
    <property type="term" value="C:cytosol"/>
    <property type="evidence" value="ECO:0007669"/>
    <property type="project" value="TreeGrafter"/>
</dbReference>
<dbReference type="FunFam" id="1.25.10.10:FF:000362">
    <property type="entry name" value="Importin 11, putative"/>
    <property type="match status" value="1"/>
</dbReference>
<dbReference type="SMART" id="SM00913">
    <property type="entry name" value="IBN_N"/>
    <property type="match status" value="1"/>
</dbReference>
<evidence type="ECO:0000256" key="3">
    <source>
        <dbReference type="ARBA" id="ARBA00022448"/>
    </source>
</evidence>
<dbReference type="SUPFAM" id="SSF48371">
    <property type="entry name" value="ARM repeat"/>
    <property type="match status" value="1"/>
</dbReference>
<dbReference type="InterPro" id="IPR058669">
    <property type="entry name" value="TPR_IPO7/11-like"/>
</dbReference>
<dbReference type="Pfam" id="PF25758">
    <property type="entry name" value="TPR_IPO11"/>
    <property type="match status" value="1"/>
</dbReference>